<dbReference type="Proteomes" id="UP000789405">
    <property type="component" value="Unassembled WGS sequence"/>
</dbReference>
<organism evidence="1 2">
    <name type="scientific">Dentiscutata erythropus</name>
    <dbReference type="NCBI Taxonomy" id="1348616"/>
    <lineage>
        <taxon>Eukaryota</taxon>
        <taxon>Fungi</taxon>
        <taxon>Fungi incertae sedis</taxon>
        <taxon>Mucoromycota</taxon>
        <taxon>Glomeromycotina</taxon>
        <taxon>Glomeromycetes</taxon>
        <taxon>Diversisporales</taxon>
        <taxon>Gigasporaceae</taxon>
        <taxon>Dentiscutata</taxon>
    </lineage>
</organism>
<sequence>MEVQQTDPKSTTHQCYFDVFFKKEPLCKGVLRAISFLTQISEEKCQELDGKYLYALINLSA</sequence>
<proteinExistence type="predicted"/>
<comment type="caution">
    <text evidence="1">The sequence shown here is derived from an EMBL/GenBank/DDBJ whole genome shotgun (WGS) entry which is preliminary data.</text>
</comment>
<evidence type="ECO:0000313" key="2">
    <source>
        <dbReference type="Proteomes" id="UP000789405"/>
    </source>
</evidence>
<reference evidence="1" key="1">
    <citation type="submission" date="2021-06" db="EMBL/GenBank/DDBJ databases">
        <authorList>
            <person name="Kallberg Y."/>
            <person name="Tangrot J."/>
            <person name="Rosling A."/>
        </authorList>
    </citation>
    <scope>NUCLEOTIDE SEQUENCE</scope>
    <source>
        <strain evidence="1">MA453B</strain>
    </source>
</reference>
<dbReference type="AlphaFoldDB" id="A0A9N9CIA5"/>
<evidence type="ECO:0000313" key="1">
    <source>
        <dbReference type="EMBL" id="CAG8599924.1"/>
    </source>
</evidence>
<protein>
    <submittedName>
        <fullName evidence="1">24894_t:CDS:1</fullName>
    </submittedName>
</protein>
<name>A0A9N9CIA5_9GLOM</name>
<dbReference type="OrthoDB" id="2362701at2759"/>
<gene>
    <name evidence="1" type="ORF">DERYTH_LOCUS7590</name>
</gene>
<accession>A0A9N9CIA5</accession>
<dbReference type="EMBL" id="CAJVPY010003723">
    <property type="protein sequence ID" value="CAG8599924.1"/>
    <property type="molecule type" value="Genomic_DNA"/>
</dbReference>
<keyword evidence="2" id="KW-1185">Reference proteome</keyword>